<keyword evidence="5 7" id="KW-1133">Transmembrane helix</keyword>
<dbReference type="GO" id="GO:0016791">
    <property type="term" value="F:phosphatase activity"/>
    <property type="evidence" value="ECO:0007669"/>
    <property type="project" value="TreeGrafter"/>
</dbReference>
<name>A0AA38C8I2_TAXCH</name>
<feature type="non-terminal residue" evidence="9">
    <location>
        <position position="1"/>
    </location>
</feature>
<evidence type="ECO:0000313" key="9">
    <source>
        <dbReference type="EMBL" id="KAH9292297.1"/>
    </source>
</evidence>
<dbReference type="Proteomes" id="UP000824469">
    <property type="component" value="Unassembled WGS sequence"/>
</dbReference>
<feature type="transmembrane region" description="Helical" evidence="7">
    <location>
        <begin position="49"/>
        <end position="70"/>
    </location>
</feature>
<keyword evidence="4 7" id="KW-0812">Transmembrane</keyword>
<dbReference type="EMBL" id="JAHRHJ020003188">
    <property type="protein sequence ID" value="KAH9292297.1"/>
    <property type="molecule type" value="Genomic_DNA"/>
</dbReference>
<dbReference type="InterPro" id="IPR056462">
    <property type="entry name" value="HAD_RAM2/GPAT1-8"/>
</dbReference>
<evidence type="ECO:0000256" key="4">
    <source>
        <dbReference type="ARBA" id="ARBA00022692"/>
    </source>
</evidence>
<evidence type="ECO:0000313" key="10">
    <source>
        <dbReference type="Proteomes" id="UP000824469"/>
    </source>
</evidence>
<keyword evidence="3" id="KW-0808">Transferase</keyword>
<sequence>RRIPWFLISKGRCFTAKCVFVFHAGCIRGVGNITLRVAVAQLARIRSVVLFYFGGGGGLRVLIFVALVGLRVSEIESAGRAVLPKFYMEDLNCETWRVFSSFSDGEWW</sequence>
<evidence type="ECO:0000256" key="1">
    <source>
        <dbReference type="ARBA" id="ARBA00004370"/>
    </source>
</evidence>
<protein>
    <recommendedName>
        <fullName evidence="8">Glycerol-3-phosphate acyltransferase RAM2/GPAT1-8 HAD-like domain-containing protein</fullName>
    </recommendedName>
</protein>
<reference evidence="9 10" key="1">
    <citation type="journal article" date="2021" name="Nat. Plants">
        <title>The Taxus genome provides insights into paclitaxel biosynthesis.</title>
        <authorList>
            <person name="Xiong X."/>
            <person name="Gou J."/>
            <person name="Liao Q."/>
            <person name="Li Y."/>
            <person name="Zhou Q."/>
            <person name="Bi G."/>
            <person name="Li C."/>
            <person name="Du R."/>
            <person name="Wang X."/>
            <person name="Sun T."/>
            <person name="Guo L."/>
            <person name="Liang H."/>
            <person name="Lu P."/>
            <person name="Wu Y."/>
            <person name="Zhang Z."/>
            <person name="Ro D.K."/>
            <person name="Shang Y."/>
            <person name="Huang S."/>
            <person name="Yan J."/>
        </authorList>
    </citation>
    <scope>NUCLEOTIDE SEQUENCE [LARGE SCALE GENOMIC DNA]</scope>
    <source>
        <strain evidence="9">Ta-2019</strain>
    </source>
</reference>
<proteinExistence type="inferred from homology"/>
<evidence type="ECO:0000256" key="3">
    <source>
        <dbReference type="ARBA" id="ARBA00022679"/>
    </source>
</evidence>
<dbReference type="PANTHER" id="PTHR15486">
    <property type="entry name" value="ANCIENT UBIQUITOUS PROTEIN"/>
    <property type="match status" value="1"/>
</dbReference>
<evidence type="ECO:0000256" key="2">
    <source>
        <dbReference type="ARBA" id="ARBA00007937"/>
    </source>
</evidence>
<keyword evidence="10" id="KW-1185">Reference proteome</keyword>
<dbReference type="GO" id="GO:0010143">
    <property type="term" value="P:cutin biosynthetic process"/>
    <property type="evidence" value="ECO:0007669"/>
    <property type="project" value="TreeGrafter"/>
</dbReference>
<dbReference type="Pfam" id="PF23270">
    <property type="entry name" value="HAD_RAM2_N"/>
    <property type="match status" value="1"/>
</dbReference>
<dbReference type="GO" id="GO:0090447">
    <property type="term" value="F:glycerol-3-phosphate 2-O-acyltransferase activity"/>
    <property type="evidence" value="ECO:0007669"/>
    <property type="project" value="TreeGrafter"/>
</dbReference>
<evidence type="ECO:0000256" key="7">
    <source>
        <dbReference type="SAM" id="Phobius"/>
    </source>
</evidence>
<comment type="caution">
    <text evidence="9">The sequence shown here is derived from an EMBL/GenBank/DDBJ whole genome shotgun (WGS) entry which is preliminary data.</text>
</comment>
<gene>
    <name evidence="9" type="ORF">KI387_042520</name>
</gene>
<evidence type="ECO:0000259" key="8">
    <source>
        <dbReference type="Pfam" id="PF23270"/>
    </source>
</evidence>
<evidence type="ECO:0000256" key="5">
    <source>
        <dbReference type="ARBA" id="ARBA00022989"/>
    </source>
</evidence>
<comment type="similarity">
    <text evidence="2">Belongs to the GPAT/DAPAT family.</text>
</comment>
<dbReference type="AlphaFoldDB" id="A0AA38C8I2"/>
<keyword evidence="6 7" id="KW-0472">Membrane</keyword>
<comment type="subcellular location">
    <subcellularLocation>
        <location evidence="1">Membrane</location>
    </subcellularLocation>
</comment>
<organism evidence="9 10">
    <name type="scientific">Taxus chinensis</name>
    <name type="common">Chinese yew</name>
    <name type="synonym">Taxus wallichiana var. chinensis</name>
    <dbReference type="NCBI Taxonomy" id="29808"/>
    <lineage>
        <taxon>Eukaryota</taxon>
        <taxon>Viridiplantae</taxon>
        <taxon>Streptophyta</taxon>
        <taxon>Embryophyta</taxon>
        <taxon>Tracheophyta</taxon>
        <taxon>Spermatophyta</taxon>
        <taxon>Pinopsida</taxon>
        <taxon>Pinidae</taxon>
        <taxon>Conifers II</taxon>
        <taxon>Cupressales</taxon>
        <taxon>Taxaceae</taxon>
        <taxon>Taxus</taxon>
    </lineage>
</organism>
<evidence type="ECO:0000256" key="6">
    <source>
        <dbReference type="ARBA" id="ARBA00023136"/>
    </source>
</evidence>
<dbReference type="PANTHER" id="PTHR15486:SF54">
    <property type="entry name" value="GLYCEROL-3-PHOSPHATE ACYLTRANSFERASE 7"/>
    <property type="match status" value="1"/>
</dbReference>
<dbReference type="GO" id="GO:0016020">
    <property type="term" value="C:membrane"/>
    <property type="evidence" value="ECO:0007669"/>
    <property type="project" value="UniProtKB-SubCell"/>
</dbReference>
<accession>A0AA38C8I2</accession>
<feature type="domain" description="Glycerol-3-phosphate acyltransferase RAM2/GPAT1-8 HAD-like" evidence="8">
    <location>
        <begin position="55"/>
        <end position="102"/>
    </location>
</feature>